<dbReference type="Proteomes" id="UP000010420">
    <property type="component" value="Unassembled WGS sequence"/>
</dbReference>
<sequence length="98" mass="11019">MKGVFMREREVEKALTKEVKKRGGIAFKFVSPGMAGVPDRLVLMKDGKLAFVELKAPGKEMRPFQILRKRQLESLGFLVYCIDSKEKIGGVLDEICTS</sequence>
<evidence type="ECO:0000313" key="6">
    <source>
        <dbReference type="Proteomes" id="UP000010420"/>
    </source>
</evidence>
<dbReference type="eggNOG" id="ENOG5032Y88">
    <property type="taxonomic scope" value="Bacteria"/>
</dbReference>
<keyword evidence="3" id="KW-0378">Hydrolase</keyword>
<dbReference type="EMBL" id="AMEZ01000026">
    <property type="protein sequence ID" value="EKY28097.1"/>
    <property type="molecule type" value="Genomic_DNA"/>
</dbReference>
<gene>
    <name evidence="5" type="ORF">HMPREF0216_00939</name>
</gene>
<dbReference type="Gene3D" id="3.40.1350.10">
    <property type="match status" value="1"/>
</dbReference>
<keyword evidence="2" id="KW-0540">Nuclease</keyword>
<comment type="cofactor">
    <cofactor evidence="1">
        <name>Mg(2+)</name>
        <dbReference type="ChEBI" id="CHEBI:18420"/>
    </cofactor>
</comment>
<accession>L1QKJ4</accession>
<evidence type="ECO:0000259" key="4">
    <source>
        <dbReference type="SMART" id="SM00990"/>
    </source>
</evidence>
<dbReference type="AlphaFoldDB" id="L1QKJ4"/>
<evidence type="ECO:0000256" key="3">
    <source>
        <dbReference type="ARBA" id="ARBA00022801"/>
    </source>
</evidence>
<dbReference type="GO" id="GO:0003676">
    <property type="term" value="F:nucleic acid binding"/>
    <property type="evidence" value="ECO:0007669"/>
    <property type="project" value="InterPro"/>
</dbReference>
<evidence type="ECO:0000313" key="5">
    <source>
        <dbReference type="EMBL" id="EKY28097.1"/>
    </source>
</evidence>
<evidence type="ECO:0000256" key="2">
    <source>
        <dbReference type="ARBA" id="ARBA00022722"/>
    </source>
</evidence>
<dbReference type="InterPro" id="IPR011856">
    <property type="entry name" value="tRNA_endonuc-like_dom_sf"/>
</dbReference>
<proteinExistence type="predicted"/>
<feature type="domain" description="VRR-NUC" evidence="4">
    <location>
        <begin position="6"/>
        <end position="86"/>
    </location>
</feature>
<name>L1QKJ4_9CLOT</name>
<dbReference type="InterPro" id="IPR014883">
    <property type="entry name" value="VRR_NUC"/>
</dbReference>
<dbReference type="STRING" id="545697.HMPREF0216_00939"/>
<evidence type="ECO:0000256" key="1">
    <source>
        <dbReference type="ARBA" id="ARBA00001946"/>
    </source>
</evidence>
<protein>
    <submittedName>
        <fullName evidence="5">VRR-NUC domain protein</fullName>
    </submittedName>
</protein>
<organism evidence="5 6">
    <name type="scientific">Clostridium celatum DSM 1785</name>
    <dbReference type="NCBI Taxonomy" id="545697"/>
    <lineage>
        <taxon>Bacteria</taxon>
        <taxon>Bacillati</taxon>
        <taxon>Bacillota</taxon>
        <taxon>Clostridia</taxon>
        <taxon>Eubacteriales</taxon>
        <taxon>Clostridiaceae</taxon>
        <taxon>Clostridium</taxon>
    </lineage>
</organism>
<dbReference type="HOGENOM" id="CLU_161041_1_0_9"/>
<reference evidence="5 6" key="1">
    <citation type="submission" date="2012-05" db="EMBL/GenBank/DDBJ databases">
        <authorList>
            <person name="Weinstock G."/>
            <person name="Sodergren E."/>
            <person name="Lobos E.A."/>
            <person name="Fulton L."/>
            <person name="Fulton R."/>
            <person name="Courtney L."/>
            <person name="Fronick C."/>
            <person name="O'Laughlin M."/>
            <person name="Godfrey J."/>
            <person name="Wilson R.M."/>
            <person name="Miner T."/>
            <person name="Farmer C."/>
            <person name="Delehaunty K."/>
            <person name="Cordes M."/>
            <person name="Minx P."/>
            <person name="Tomlinson C."/>
            <person name="Chen J."/>
            <person name="Wollam A."/>
            <person name="Pepin K.H."/>
            <person name="Bhonagiri V."/>
            <person name="Zhang X."/>
            <person name="Suruliraj S."/>
            <person name="Warren W."/>
            <person name="Mitreva M."/>
            <person name="Mardis E.R."/>
            <person name="Wilson R.K."/>
        </authorList>
    </citation>
    <scope>NUCLEOTIDE SEQUENCE [LARGE SCALE GENOMIC DNA]</scope>
    <source>
        <strain evidence="5 6">DSM 1785</strain>
    </source>
</reference>
<dbReference type="PATRIC" id="fig|545697.3.peg.925"/>
<comment type="caution">
    <text evidence="5">The sequence shown here is derived from an EMBL/GenBank/DDBJ whole genome shotgun (WGS) entry which is preliminary data.</text>
</comment>
<keyword evidence="6" id="KW-1185">Reference proteome</keyword>
<dbReference type="GO" id="GO:0016788">
    <property type="term" value="F:hydrolase activity, acting on ester bonds"/>
    <property type="evidence" value="ECO:0007669"/>
    <property type="project" value="InterPro"/>
</dbReference>
<dbReference type="SMART" id="SM00990">
    <property type="entry name" value="VRR_NUC"/>
    <property type="match status" value="1"/>
</dbReference>
<dbReference type="GO" id="GO:0004518">
    <property type="term" value="F:nuclease activity"/>
    <property type="evidence" value="ECO:0007669"/>
    <property type="project" value="UniProtKB-KW"/>
</dbReference>